<organism evidence="2 3">
    <name type="scientific">Shewanella vaxholmensis</name>
    <dbReference type="NCBI Taxonomy" id="3063535"/>
    <lineage>
        <taxon>Bacteria</taxon>
        <taxon>Pseudomonadati</taxon>
        <taxon>Pseudomonadota</taxon>
        <taxon>Gammaproteobacteria</taxon>
        <taxon>Alteromonadales</taxon>
        <taxon>Shewanellaceae</taxon>
        <taxon>Shewanella</taxon>
    </lineage>
</organism>
<gene>
    <name evidence="2" type="ORF">AAGS29_09090</name>
</gene>
<evidence type="ECO:0000313" key="2">
    <source>
        <dbReference type="EMBL" id="MEM6248753.1"/>
    </source>
</evidence>
<evidence type="ECO:0000313" key="3">
    <source>
        <dbReference type="Proteomes" id="UP001489333"/>
    </source>
</evidence>
<dbReference type="Gene3D" id="3.30.2350.10">
    <property type="entry name" value="Pseudouridine synthase"/>
    <property type="match status" value="1"/>
</dbReference>
<dbReference type="EC" id="5.4.99.-" evidence="2"/>
<dbReference type="InterPro" id="IPR050188">
    <property type="entry name" value="RluA_PseudoU_synthase"/>
</dbReference>
<evidence type="ECO:0000259" key="1">
    <source>
        <dbReference type="Pfam" id="PF00849"/>
    </source>
</evidence>
<dbReference type="InterPro" id="IPR020103">
    <property type="entry name" value="PsdUridine_synth_cat_dom_sf"/>
</dbReference>
<reference evidence="2 3" key="1">
    <citation type="submission" date="2024-04" db="EMBL/GenBank/DDBJ databases">
        <title>Novel Shewanella species isolated from Baltic Sea sediments.</title>
        <authorList>
            <person name="Martin-Rodriguez A.J."/>
            <person name="Fernandez-Juarez V."/>
            <person name="Valeriano V.D."/>
            <person name="Mihindukulasooriya I."/>
            <person name="Ceresnova L."/>
            <person name="Joffre E."/>
            <person name="Jensie-Markopoulos S."/>
            <person name="Moore E.R.B."/>
            <person name="Sjoling A."/>
        </authorList>
    </citation>
    <scope>NUCLEOTIDE SEQUENCE [LARGE SCALE GENOMIC DNA]</scope>
    <source>
        <strain evidence="2 3">VAX-SP0-0CM-1</strain>
    </source>
</reference>
<dbReference type="InterPro" id="IPR006224">
    <property type="entry name" value="PsdUridine_synth_RluA-like_CS"/>
</dbReference>
<feature type="domain" description="Pseudouridine synthase RsuA/RluA-like" evidence="1">
    <location>
        <begin position="32"/>
        <end position="179"/>
    </location>
</feature>
<proteinExistence type="predicted"/>
<dbReference type="EMBL" id="JBCHKU010000010">
    <property type="protein sequence ID" value="MEM6248753.1"/>
    <property type="molecule type" value="Genomic_DNA"/>
</dbReference>
<comment type="caution">
    <text evidence="2">The sequence shown here is derived from an EMBL/GenBank/DDBJ whole genome shotgun (WGS) entry which is preliminary data.</text>
</comment>
<protein>
    <submittedName>
        <fullName evidence="2">RluA family pseudouridine synthase</fullName>
        <ecNumber evidence="2">5.4.99.-</ecNumber>
    </submittedName>
</protein>
<dbReference type="PANTHER" id="PTHR21600">
    <property type="entry name" value="MITOCHONDRIAL RNA PSEUDOURIDINE SYNTHASE"/>
    <property type="match status" value="1"/>
</dbReference>
<dbReference type="PROSITE" id="PS01129">
    <property type="entry name" value="PSI_RLU"/>
    <property type="match status" value="1"/>
</dbReference>
<keyword evidence="2" id="KW-0413">Isomerase</keyword>
<accession>A0ABU9USM8</accession>
<dbReference type="PANTHER" id="PTHR21600:SF89">
    <property type="entry name" value="RIBOSOMAL LARGE SUBUNIT PSEUDOURIDINE SYNTHASE A"/>
    <property type="match status" value="1"/>
</dbReference>
<dbReference type="CDD" id="cd02869">
    <property type="entry name" value="PseudoU_synth_RluA_like"/>
    <property type="match status" value="1"/>
</dbReference>
<keyword evidence="3" id="KW-1185">Reference proteome</keyword>
<name>A0ABU9USM8_9GAMM</name>
<dbReference type="SUPFAM" id="SSF55120">
    <property type="entry name" value="Pseudouridine synthase"/>
    <property type="match status" value="1"/>
</dbReference>
<sequence length="247" mass="27296">MSAPADSPAKVDTFIAPPCLWQIRLLYQDSDILLIDKPSGLLSLSGKNPLNLDSVHYRLVQDFPTATLLHRLDFGTSGIMLVALNKSVNGLLTKQFQARTIEKRYTALLHGHIAADSGVINLPIAKDVDHFPLQKICHSTGKPAISEYRVLERLTEPFATRVEFTPVSGRTHQLRIHSQQFGHSILGCDLYGGVGESVADKADNAAAPEPDITKMTSNSRLMLHATRLAFDHPITGERIDWFCECPF</sequence>
<dbReference type="Proteomes" id="UP001489333">
    <property type="component" value="Unassembled WGS sequence"/>
</dbReference>
<dbReference type="GO" id="GO:0016853">
    <property type="term" value="F:isomerase activity"/>
    <property type="evidence" value="ECO:0007669"/>
    <property type="project" value="UniProtKB-KW"/>
</dbReference>
<dbReference type="InterPro" id="IPR006145">
    <property type="entry name" value="PsdUridine_synth_RsuA/RluA"/>
</dbReference>
<dbReference type="Pfam" id="PF00849">
    <property type="entry name" value="PseudoU_synth_2"/>
    <property type="match status" value="1"/>
</dbReference>
<dbReference type="RefSeq" id="WP_311906526.1">
    <property type="nucleotide sequence ID" value="NZ_JAUOEV010000021.1"/>
</dbReference>